<evidence type="ECO:0000313" key="4">
    <source>
        <dbReference type="EMBL" id="SMR57280.1"/>
    </source>
</evidence>
<proteinExistence type="predicted"/>
<organism evidence="4 5">
    <name type="scientific">Zymoseptoria tritici ST99CH_1E4</name>
    <dbReference type="NCBI Taxonomy" id="1276532"/>
    <lineage>
        <taxon>Eukaryota</taxon>
        <taxon>Fungi</taxon>
        <taxon>Dikarya</taxon>
        <taxon>Ascomycota</taxon>
        <taxon>Pezizomycotina</taxon>
        <taxon>Dothideomycetes</taxon>
        <taxon>Dothideomycetidae</taxon>
        <taxon>Mycosphaerellales</taxon>
        <taxon>Mycosphaerellaceae</taxon>
        <taxon>Zymoseptoria</taxon>
    </lineage>
</organism>
<evidence type="ECO:0000256" key="3">
    <source>
        <dbReference type="ARBA" id="ARBA00022839"/>
    </source>
</evidence>
<dbReference type="GO" id="GO:0004527">
    <property type="term" value="F:exonuclease activity"/>
    <property type="evidence" value="ECO:0007669"/>
    <property type="project" value="UniProtKB-KW"/>
</dbReference>
<dbReference type="InterPro" id="IPR047021">
    <property type="entry name" value="REXO1/3/4-like"/>
</dbReference>
<keyword evidence="3" id="KW-0269">Exonuclease</keyword>
<dbReference type="InterPro" id="IPR036397">
    <property type="entry name" value="RNaseH_sf"/>
</dbReference>
<dbReference type="Gene3D" id="3.30.420.10">
    <property type="entry name" value="Ribonuclease H-like superfamily/Ribonuclease H"/>
    <property type="match status" value="1"/>
</dbReference>
<gene>
    <name evidence="4" type="ORF">ZT1E4_G8877</name>
</gene>
<reference evidence="5" key="1">
    <citation type="submission" date="2017-05" db="EMBL/GenBank/DDBJ databases">
        <authorList>
            <person name="Song R."/>
            <person name="Chenine A.L."/>
            <person name="Ruprecht R.M."/>
        </authorList>
    </citation>
    <scope>NUCLEOTIDE SEQUENCE [LARGE SCALE GENOMIC DNA]</scope>
</reference>
<evidence type="ECO:0000256" key="1">
    <source>
        <dbReference type="ARBA" id="ARBA00022722"/>
    </source>
</evidence>
<evidence type="ECO:0008006" key="6">
    <source>
        <dbReference type="Google" id="ProtNLM"/>
    </source>
</evidence>
<evidence type="ECO:0000256" key="2">
    <source>
        <dbReference type="ARBA" id="ARBA00022801"/>
    </source>
</evidence>
<dbReference type="GO" id="GO:0003676">
    <property type="term" value="F:nucleic acid binding"/>
    <property type="evidence" value="ECO:0007669"/>
    <property type="project" value="InterPro"/>
</dbReference>
<keyword evidence="1" id="KW-0540">Nuclease</keyword>
<sequence>MASLRAVRTVKSDDIVFDANGKPQLRHGLAHTTRRTTRALQPQPRWDLVTEYMALDVEFQMENDHSTGRNRQKPGRVSMTNSDGKIVYDVFVYFPSKKGHHYWRNSRAQNFGCYNADVKPSNGARPIAEVEENVHNLFANSVAVGHAVLNDLEIWESWVFNGVAYRDTQKIAKYQQFALAAKDPSLSRLAMFVLNRPFRSEGGEHSSVEDAQATMELYLLGEPECEIEQANWYYHSNVTAEYYEEDSAEMNEAPHEENSPQEAVVGELDAEVDGPPEHSKRVGNTPFPAVQLPPAFTTWQARSAHVKANLHASNKTCSQSKLGDALTFASQSGASSPSTIAGPISTQHPSGEASNTQALGVPTEQYPDTHAVPASSTISMSTVPIASTTASLATYAEAKAKAAIKIACPRVRQAAANPHPHAKSATNSIPIVAPTATYAHVAASGLAGSHHPELGRKMAKL</sequence>
<dbReference type="AlphaFoldDB" id="A0A2H1GUQ5"/>
<dbReference type="EMBL" id="LT854260">
    <property type="protein sequence ID" value="SMR57280.1"/>
    <property type="molecule type" value="Genomic_DNA"/>
</dbReference>
<dbReference type="GO" id="GO:0005634">
    <property type="term" value="C:nucleus"/>
    <property type="evidence" value="ECO:0007669"/>
    <property type="project" value="TreeGrafter"/>
</dbReference>
<dbReference type="InterPro" id="IPR012337">
    <property type="entry name" value="RNaseH-like_sf"/>
</dbReference>
<protein>
    <recommendedName>
        <fullName evidence="6">Exonuclease domain-containing protein</fullName>
    </recommendedName>
</protein>
<accession>A0A2H1GUQ5</accession>
<evidence type="ECO:0000313" key="5">
    <source>
        <dbReference type="Proteomes" id="UP000245764"/>
    </source>
</evidence>
<dbReference type="Proteomes" id="UP000245764">
    <property type="component" value="Chromosome 8"/>
</dbReference>
<name>A0A2H1GUQ5_ZYMTR</name>
<dbReference type="PANTHER" id="PTHR12801:SF45">
    <property type="entry name" value="RNA EXONUCLEASE 4"/>
    <property type="match status" value="1"/>
</dbReference>
<keyword evidence="2" id="KW-0378">Hydrolase</keyword>
<dbReference type="SUPFAM" id="SSF53098">
    <property type="entry name" value="Ribonuclease H-like"/>
    <property type="match status" value="1"/>
</dbReference>
<dbReference type="PANTHER" id="PTHR12801">
    <property type="entry name" value="RNA EXONUCLEASE REXO1 / RECO3 FAMILY MEMBER-RELATED"/>
    <property type="match status" value="1"/>
</dbReference>